<reference evidence="3 4" key="1">
    <citation type="submission" date="2018-07" db="EMBL/GenBank/DDBJ databases">
        <title>Genomic Encyclopedia of Type Strains, Phase III (KMG-III): the genomes of soil and plant-associated and newly described type strains.</title>
        <authorList>
            <person name="Whitman W."/>
        </authorList>
    </citation>
    <scope>NUCLEOTIDE SEQUENCE [LARGE SCALE GENOMIC DNA]</scope>
    <source>
        <strain evidence="3 4">CECT 8575</strain>
    </source>
</reference>
<dbReference type="EMBL" id="QPJC01000006">
    <property type="protein sequence ID" value="RCW43572.1"/>
    <property type="molecule type" value="Genomic_DNA"/>
</dbReference>
<organism evidence="3 4">
    <name type="scientific">Halopolyspora algeriensis</name>
    <dbReference type="NCBI Taxonomy" id="1500506"/>
    <lineage>
        <taxon>Bacteria</taxon>
        <taxon>Bacillati</taxon>
        <taxon>Actinomycetota</taxon>
        <taxon>Actinomycetes</taxon>
        <taxon>Actinomycetes incertae sedis</taxon>
        <taxon>Halopolyspora</taxon>
    </lineage>
</organism>
<accession>A0A368VRT8</accession>
<dbReference type="Proteomes" id="UP000253495">
    <property type="component" value="Unassembled WGS sequence"/>
</dbReference>
<sequence>MPPGSWGQAVPTGSESRLRKAGRQVHNADMGDAGHTVDGLVGFARALRHAGVNCGPDRVRAFLAATEHVGFADRSRLYWAGRLTLCTDPEDLPRFDAAFDYWFGGADMPAPVSGPATEKRARSAALTSREAGTDDAEPLATAAGDVETLRSRDLSELSAEEREHLRRMLAELSLDPPLRPSLRRKPFRRGNLDPRATMRALLRTGGEPMRLPRHHRARRTRRVVMLIDVSGSMNPYADALLRFAHVVMRRSPAETEVFTLGTRMTRVSRQLRQRDPERALAAAGAAVPDFSGGTRLGETLRAFLDRWGQRGVARRAVVVLFSDGWERGDTALLAEQMLRLRRLAHAVVWVNPHAGRAGYEPVQSGIAAAWPHVDHLVAGHSLRALQELWWWVRRLATHHRTAGVPSAEERQTRQEVGGA</sequence>
<evidence type="ECO:0000256" key="1">
    <source>
        <dbReference type="SAM" id="MobiDB-lite"/>
    </source>
</evidence>
<dbReference type="InterPro" id="IPR011195">
    <property type="entry name" value="UCP010256"/>
</dbReference>
<keyword evidence="4" id="KW-1185">Reference proteome</keyword>
<dbReference type="Pfam" id="PF05762">
    <property type="entry name" value="VWA_CoxE"/>
    <property type="match status" value="1"/>
</dbReference>
<name>A0A368VRT8_9ACTN</name>
<dbReference type="CDD" id="cd00198">
    <property type="entry name" value="vWFA"/>
    <property type="match status" value="1"/>
</dbReference>
<feature type="domain" description="VWFA" evidence="2">
    <location>
        <begin position="220"/>
        <end position="386"/>
    </location>
</feature>
<protein>
    <recommendedName>
        <fullName evidence="2">VWFA domain-containing protein</fullName>
    </recommendedName>
</protein>
<feature type="region of interest" description="Disordered" evidence="1">
    <location>
        <begin position="111"/>
        <end position="140"/>
    </location>
</feature>
<dbReference type="PANTHER" id="PTHR39338:SF6">
    <property type="entry name" value="BLL5662 PROTEIN"/>
    <property type="match status" value="1"/>
</dbReference>
<dbReference type="InterPro" id="IPR036465">
    <property type="entry name" value="vWFA_dom_sf"/>
</dbReference>
<dbReference type="SUPFAM" id="SSF53300">
    <property type="entry name" value="vWA-like"/>
    <property type="match status" value="1"/>
</dbReference>
<comment type="caution">
    <text evidence="3">The sequence shown here is derived from an EMBL/GenBank/DDBJ whole genome shotgun (WGS) entry which is preliminary data.</text>
</comment>
<evidence type="ECO:0000313" key="3">
    <source>
        <dbReference type="EMBL" id="RCW43572.1"/>
    </source>
</evidence>
<dbReference type="InterPro" id="IPR008912">
    <property type="entry name" value="Uncharacterised_CoxE"/>
</dbReference>
<dbReference type="PIRSF" id="PIRSF010256">
    <property type="entry name" value="CoxE_vWa"/>
    <property type="match status" value="1"/>
</dbReference>
<evidence type="ECO:0000259" key="2">
    <source>
        <dbReference type="SMART" id="SM00327"/>
    </source>
</evidence>
<dbReference type="InterPro" id="IPR002035">
    <property type="entry name" value="VWF_A"/>
</dbReference>
<gene>
    <name evidence="3" type="ORF">DFQ14_10649</name>
</gene>
<dbReference type="AlphaFoldDB" id="A0A368VRT8"/>
<evidence type="ECO:0000313" key="4">
    <source>
        <dbReference type="Proteomes" id="UP000253495"/>
    </source>
</evidence>
<dbReference type="Gene3D" id="3.40.50.410">
    <property type="entry name" value="von Willebrand factor, type A domain"/>
    <property type="match status" value="1"/>
</dbReference>
<proteinExistence type="predicted"/>
<dbReference type="SMART" id="SM00327">
    <property type="entry name" value="VWA"/>
    <property type="match status" value="1"/>
</dbReference>
<dbReference type="PANTHER" id="PTHR39338">
    <property type="entry name" value="BLL5662 PROTEIN-RELATED"/>
    <property type="match status" value="1"/>
</dbReference>